<organism evidence="4 6">
    <name type="scientific">Haloterrigena gelatinilytica</name>
    <dbReference type="NCBI Taxonomy" id="2741724"/>
    <lineage>
        <taxon>Archaea</taxon>
        <taxon>Methanobacteriati</taxon>
        <taxon>Methanobacteriota</taxon>
        <taxon>Stenosarchaea group</taxon>
        <taxon>Halobacteria</taxon>
        <taxon>Halobacteriales</taxon>
        <taxon>Natrialbaceae</taxon>
        <taxon>Haloterrigena</taxon>
    </lineage>
</organism>
<evidence type="ECO:0000313" key="7">
    <source>
        <dbReference type="Proteomes" id="UP001016761"/>
    </source>
</evidence>
<keyword evidence="7" id="KW-1185">Reference proteome</keyword>
<keyword evidence="1" id="KW-0560">Oxidoreductase</keyword>
<sequence length="333" mass="37011">MDIGLGLLTAQQRPDDDRSTAAIYEELLRLGEAADDAGLDSVWTSEHHFADDGYLSGTIPTLGALAGRTDDIEVGSAVALAPFYDSVRLAEDSATIAALSDDRLTLGLSIAYWDREFENFGIPKAERVERTEDAIAVLRNAWEPGPLEYDPEYHAIDPETEVTPTPDESPPIVLGGLAKPAVRRAARLADGWCANEMLSLADVRTRMDDIERVRDEEGIDGEFTTYLIRYGFVGDSKADAWETMRDGYFYQQRKYADWMEDESVDALSDERKAELKEDAIFGTPEQVREELADYREELGDDVHVIFRSYCPGIGTDELLESVERLGTEVAPAL</sequence>
<evidence type="ECO:0000256" key="1">
    <source>
        <dbReference type="ARBA" id="ARBA00023002"/>
    </source>
</evidence>
<dbReference type="PANTHER" id="PTHR30137:SF8">
    <property type="entry name" value="BLR5498 PROTEIN"/>
    <property type="match status" value="1"/>
</dbReference>
<dbReference type="GO" id="GO:0005829">
    <property type="term" value="C:cytosol"/>
    <property type="evidence" value="ECO:0007669"/>
    <property type="project" value="TreeGrafter"/>
</dbReference>
<dbReference type="Proteomes" id="UP001016761">
    <property type="component" value="Unassembled WGS sequence"/>
</dbReference>
<protein>
    <submittedName>
        <fullName evidence="4">LLM class flavin-dependent oxidoreductase</fullName>
    </submittedName>
</protein>
<feature type="domain" description="Luciferase-like" evidence="3">
    <location>
        <begin position="13"/>
        <end position="298"/>
    </location>
</feature>
<dbReference type="InterPro" id="IPR036661">
    <property type="entry name" value="Luciferase-like_sf"/>
</dbReference>
<dbReference type="Gene3D" id="3.20.20.30">
    <property type="entry name" value="Luciferase-like domain"/>
    <property type="match status" value="1"/>
</dbReference>
<evidence type="ECO:0000313" key="6">
    <source>
        <dbReference type="Proteomes" id="UP000728647"/>
    </source>
</evidence>
<dbReference type="EMBL" id="JABURA010000001">
    <property type="protein sequence ID" value="NUB89867.1"/>
    <property type="molecule type" value="Genomic_DNA"/>
</dbReference>
<dbReference type="PANTHER" id="PTHR30137">
    <property type="entry name" value="LUCIFERASE-LIKE MONOOXYGENASE"/>
    <property type="match status" value="1"/>
</dbReference>
<comment type="caution">
    <text evidence="4">The sequence shown here is derived from an EMBL/GenBank/DDBJ whole genome shotgun (WGS) entry which is preliminary data.</text>
</comment>
<evidence type="ECO:0000259" key="3">
    <source>
        <dbReference type="Pfam" id="PF00296"/>
    </source>
</evidence>
<dbReference type="AlphaFoldDB" id="A0A8J8GLA6"/>
<evidence type="ECO:0000256" key="2">
    <source>
        <dbReference type="ARBA" id="ARBA00023033"/>
    </source>
</evidence>
<accession>A0A8J8GLA6</accession>
<dbReference type="InterPro" id="IPR050766">
    <property type="entry name" value="Bact_Lucif_Oxidored"/>
</dbReference>
<proteinExistence type="predicted"/>
<dbReference type="OrthoDB" id="7684at2157"/>
<reference evidence="4 7" key="1">
    <citation type="submission" date="2020-06" db="EMBL/GenBank/DDBJ databases">
        <title>Haloterrigena sp. nov., an extremely halophilic archaeon isolated from a saline sediment.</title>
        <authorList>
            <person name="Liu B.-B."/>
        </authorList>
    </citation>
    <scope>NUCLEOTIDE SEQUENCE</scope>
    <source>
        <strain evidence="4">SYSU A121-1</strain>
        <strain evidence="5 7">SYSU A558-1</strain>
    </source>
</reference>
<dbReference type="GO" id="GO:0016705">
    <property type="term" value="F:oxidoreductase activity, acting on paired donors, with incorporation or reduction of molecular oxygen"/>
    <property type="evidence" value="ECO:0007669"/>
    <property type="project" value="InterPro"/>
</dbReference>
<name>A0A8J8GLA6_9EURY</name>
<dbReference type="RefSeq" id="WP_174682059.1">
    <property type="nucleotide sequence ID" value="NZ_JABUQZ010000001.1"/>
</dbReference>
<dbReference type="EMBL" id="JABUQZ010000001">
    <property type="protein sequence ID" value="NUC74307.1"/>
    <property type="molecule type" value="Genomic_DNA"/>
</dbReference>
<dbReference type="GO" id="GO:0004497">
    <property type="term" value="F:monooxygenase activity"/>
    <property type="evidence" value="ECO:0007669"/>
    <property type="project" value="UniProtKB-KW"/>
</dbReference>
<evidence type="ECO:0000313" key="4">
    <source>
        <dbReference type="EMBL" id="NUB89867.1"/>
    </source>
</evidence>
<dbReference type="Proteomes" id="UP000728647">
    <property type="component" value="Unassembled WGS sequence"/>
</dbReference>
<gene>
    <name evidence="4" type="ORF">HT576_02290</name>
    <name evidence="5" type="ORF">HTZ84_18730</name>
</gene>
<keyword evidence="2" id="KW-0503">Monooxygenase</keyword>
<dbReference type="Pfam" id="PF00296">
    <property type="entry name" value="Bac_luciferase"/>
    <property type="match status" value="1"/>
</dbReference>
<dbReference type="InterPro" id="IPR011251">
    <property type="entry name" value="Luciferase-like_dom"/>
</dbReference>
<dbReference type="SUPFAM" id="SSF51679">
    <property type="entry name" value="Bacterial luciferase-like"/>
    <property type="match status" value="1"/>
</dbReference>
<evidence type="ECO:0000313" key="5">
    <source>
        <dbReference type="EMBL" id="NUC74307.1"/>
    </source>
</evidence>